<reference evidence="2 3" key="1">
    <citation type="submission" date="2024-03" db="EMBL/GenBank/DDBJ databases">
        <authorList>
            <person name="Gkanogiannis A."/>
            <person name="Becerra Lopez-Lavalle L."/>
        </authorList>
    </citation>
    <scope>NUCLEOTIDE SEQUENCE [LARGE SCALE GENOMIC DNA]</scope>
</reference>
<feature type="compositionally biased region" description="Low complexity" evidence="1">
    <location>
        <begin position="109"/>
        <end position="126"/>
    </location>
</feature>
<evidence type="ECO:0000313" key="2">
    <source>
        <dbReference type="EMBL" id="CAK9315265.1"/>
    </source>
</evidence>
<evidence type="ECO:0000256" key="1">
    <source>
        <dbReference type="SAM" id="MobiDB-lite"/>
    </source>
</evidence>
<dbReference type="Proteomes" id="UP001642487">
    <property type="component" value="Chromosome 2"/>
</dbReference>
<protein>
    <submittedName>
        <fullName evidence="2">Uncharacterized protein</fullName>
    </submittedName>
</protein>
<keyword evidence="3" id="KW-1185">Reference proteome</keyword>
<feature type="region of interest" description="Disordered" evidence="1">
    <location>
        <begin position="48"/>
        <end position="70"/>
    </location>
</feature>
<gene>
    <name evidence="2" type="ORF">CITCOLO1_LOCUS7050</name>
</gene>
<feature type="compositionally biased region" description="Polar residues" evidence="1">
    <location>
        <begin position="83"/>
        <end position="92"/>
    </location>
</feature>
<feature type="compositionally biased region" description="Basic residues" evidence="1">
    <location>
        <begin position="95"/>
        <end position="104"/>
    </location>
</feature>
<dbReference type="EMBL" id="OZ021736">
    <property type="protein sequence ID" value="CAK9315265.1"/>
    <property type="molecule type" value="Genomic_DNA"/>
</dbReference>
<organism evidence="2 3">
    <name type="scientific">Citrullus colocynthis</name>
    <name type="common">colocynth</name>
    <dbReference type="NCBI Taxonomy" id="252529"/>
    <lineage>
        <taxon>Eukaryota</taxon>
        <taxon>Viridiplantae</taxon>
        <taxon>Streptophyta</taxon>
        <taxon>Embryophyta</taxon>
        <taxon>Tracheophyta</taxon>
        <taxon>Spermatophyta</taxon>
        <taxon>Magnoliopsida</taxon>
        <taxon>eudicotyledons</taxon>
        <taxon>Gunneridae</taxon>
        <taxon>Pentapetalae</taxon>
        <taxon>rosids</taxon>
        <taxon>fabids</taxon>
        <taxon>Cucurbitales</taxon>
        <taxon>Cucurbitaceae</taxon>
        <taxon>Benincaseae</taxon>
        <taxon>Citrullus</taxon>
    </lineage>
</organism>
<dbReference type="PANTHER" id="PTHR33167">
    <property type="entry name" value="TRANSCRIPTION FACTOR, PUTATIVE (DUF863)-RELATED"/>
    <property type="match status" value="1"/>
</dbReference>
<evidence type="ECO:0000313" key="3">
    <source>
        <dbReference type="Proteomes" id="UP001642487"/>
    </source>
</evidence>
<proteinExistence type="predicted"/>
<feature type="region of interest" description="Disordered" evidence="1">
    <location>
        <begin position="83"/>
        <end position="128"/>
    </location>
</feature>
<accession>A0ABP0Y6C5</accession>
<name>A0ABP0Y6C5_9ROSI</name>
<dbReference type="PANTHER" id="PTHR33167:SF26">
    <property type="entry name" value="EXPRESSED PROTEIN"/>
    <property type="match status" value="1"/>
</dbReference>
<feature type="compositionally biased region" description="Acidic residues" evidence="1">
    <location>
        <begin position="56"/>
        <end position="70"/>
    </location>
</feature>
<sequence length="177" mass="20489">MANLLDQSYSKHNMKMAMLNHEQTFRHQVYELHRLYRIQKMLMKNVREKNNRGKTEEEEEEEEEEEGEEIDFIEESEIELTLGPSNYSNQIGGKSRTRRRRRMKKLGEGSDSGMSFSASSSSTNGSAHKTKHFCKDGEFVDGSQMGFLGFLDVQDEIKLSNHHPNPWLCQVVSLNLT</sequence>